<evidence type="ECO:0000256" key="4">
    <source>
        <dbReference type="ARBA" id="ARBA00022857"/>
    </source>
</evidence>
<comment type="similarity">
    <text evidence="2 10 11">Belongs to the glyceraldehyde-3-phosphate dehydrogenase family.</text>
</comment>
<feature type="active site" description="Nucleophile" evidence="10">
    <location>
        <position position="148"/>
    </location>
</feature>
<feature type="binding site" evidence="10">
    <location>
        <position position="176"/>
    </location>
    <ligand>
        <name>NAD(+)</name>
        <dbReference type="ChEBI" id="CHEBI:57540"/>
    </ligand>
</feature>
<keyword evidence="6 10" id="KW-0520">NAD</keyword>
<feature type="binding site" evidence="10">
    <location>
        <begin position="11"/>
        <end position="12"/>
    </location>
    <ligand>
        <name>NAD(+)</name>
        <dbReference type="ChEBI" id="CHEBI:57540"/>
    </ligand>
</feature>
<organism evidence="13 14">
    <name type="scientific">Candidatus Nanohalococcus occultus</name>
    <dbReference type="NCBI Taxonomy" id="2978047"/>
    <lineage>
        <taxon>Archaea</taxon>
        <taxon>Candidatus Nanohalarchaeota</taxon>
        <taxon>Candidatus Nanohalarchaeota incertae sedis</taxon>
        <taxon>Candidatus Nanohalococcus</taxon>
    </lineage>
</organism>
<keyword evidence="5 10" id="KW-0560">Oxidoreductase</keyword>
<dbReference type="PIRSF" id="PIRSF000149">
    <property type="entry name" value="GAP_DH"/>
    <property type="match status" value="1"/>
</dbReference>
<feature type="binding site" evidence="10">
    <location>
        <position position="308"/>
    </location>
    <ligand>
        <name>NAD(+)</name>
        <dbReference type="ChEBI" id="CHEBI:57540"/>
    </ligand>
</feature>
<dbReference type="InterPro" id="IPR006436">
    <property type="entry name" value="Glyceraldehyde-3-P_DH_2_arc"/>
</dbReference>
<evidence type="ECO:0000256" key="8">
    <source>
        <dbReference type="ARBA" id="ARBA00048067"/>
    </source>
</evidence>
<evidence type="ECO:0000256" key="6">
    <source>
        <dbReference type="ARBA" id="ARBA00023027"/>
    </source>
</evidence>
<feature type="binding site" evidence="10">
    <location>
        <begin position="201"/>
        <end position="202"/>
    </location>
    <ligand>
        <name>D-glyceraldehyde 3-phosphate</name>
        <dbReference type="ChEBI" id="CHEBI:59776"/>
    </ligand>
</feature>
<evidence type="ECO:0000313" key="14">
    <source>
        <dbReference type="Proteomes" id="UP001218034"/>
    </source>
</evidence>
<dbReference type="InterPro" id="IPR036291">
    <property type="entry name" value="NAD(P)-bd_dom_sf"/>
</dbReference>
<dbReference type="CDD" id="cd02278">
    <property type="entry name" value="GAPDH_II_N"/>
    <property type="match status" value="1"/>
</dbReference>
<evidence type="ECO:0000313" key="13">
    <source>
        <dbReference type="EMBL" id="WEL19172.1"/>
    </source>
</evidence>
<comment type="catalytic activity">
    <reaction evidence="8 10 11">
        <text>D-glyceraldehyde 3-phosphate + phosphate + NADP(+) = (2R)-3-phospho-glyceroyl phosphate + NADPH + H(+)</text>
        <dbReference type="Rhea" id="RHEA:10296"/>
        <dbReference type="ChEBI" id="CHEBI:15378"/>
        <dbReference type="ChEBI" id="CHEBI:43474"/>
        <dbReference type="ChEBI" id="CHEBI:57604"/>
        <dbReference type="ChEBI" id="CHEBI:57783"/>
        <dbReference type="ChEBI" id="CHEBI:58349"/>
        <dbReference type="ChEBI" id="CHEBI:59776"/>
        <dbReference type="EC" id="1.2.1.59"/>
    </reaction>
</comment>
<comment type="pathway">
    <text evidence="1 10 11">Carbohydrate degradation; glycolysis; pyruvate from D-glyceraldehyde 3-phosphate: step 1/5.</text>
</comment>
<dbReference type="GeneID" id="90589575"/>
<dbReference type="Pfam" id="PF02800">
    <property type="entry name" value="Gp_dh_C"/>
    <property type="match status" value="1"/>
</dbReference>
<feature type="binding site" evidence="10">
    <location>
        <position position="118"/>
    </location>
    <ligand>
        <name>NAD(+)</name>
        <dbReference type="ChEBI" id="CHEBI:57540"/>
    </ligand>
</feature>
<dbReference type="Proteomes" id="UP001218034">
    <property type="component" value="Chromosome"/>
</dbReference>
<keyword evidence="10 11" id="KW-0963">Cytoplasm</keyword>
<dbReference type="Gene3D" id="3.30.360.10">
    <property type="entry name" value="Dihydrodipicolinate Reductase, domain 2"/>
    <property type="match status" value="1"/>
</dbReference>
<gene>
    <name evidence="13" type="primary">gapA</name>
    <name evidence="10" type="synonym">gap</name>
    <name evidence="13" type="ORF">SVXNc_0140</name>
</gene>
<dbReference type="InterPro" id="IPR020830">
    <property type="entry name" value="GlycerAld_3-P_DH_AS"/>
</dbReference>
<dbReference type="CDD" id="cd18127">
    <property type="entry name" value="GAPDH_II_C"/>
    <property type="match status" value="1"/>
</dbReference>
<dbReference type="EMBL" id="CP104395">
    <property type="protein sequence ID" value="WEL19172.1"/>
    <property type="molecule type" value="Genomic_DNA"/>
</dbReference>
<dbReference type="SMART" id="SM00846">
    <property type="entry name" value="Gp_dh_N"/>
    <property type="match status" value="1"/>
</dbReference>
<dbReference type="InterPro" id="IPR020828">
    <property type="entry name" value="GlycerAld_3-P_DH_NAD(P)-bd"/>
</dbReference>
<dbReference type="Gene3D" id="3.40.50.720">
    <property type="entry name" value="NAD(P)-binding Rossmann-like Domain"/>
    <property type="match status" value="1"/>
</dbReference>
<evidence type="ECO:0000256" key="7">
    <source>
        <dbReference type="ARBA" id="ARBA00023152"/>
    </source>
</evidence>
<evidence type="ECO:0000256" key="3">
    <source>
        <dbReference type="ARBA" id="ARBA00011881"/>
    </source>
</evidence>
<evidence type="ECO:0000256" key="1">
    <source>
        <dbReference type="ARBA" id="ARBA00004869"/>
    </source>
</evidence>
<evidence type="ECO:0000259" key="12">
    <source>
        <dbReference type="SMART" id="SM00846"/>
    </source>
</evidence>
<proteinExistence type="inferred from homology"/>
<keyword evidence="14" id="KW-1185">Reference proteome</keyword>
<comment type="subunit">
    <text evidence="3 10 11">Homotetramer.</text>
</comment>
<keyword evidence="4 10" id="KW-0521">NADP</keyword>
<dbReference type="EC" id="1.2.1.59" evidence="10 11"/>
<dbReference type="NCBIfam" id="TIGR01546">
    <property type="entry name" value="GAPDH-II_archae"/>
    <property type="match status" value="1"/>
</dbReference>
<dbReference type="InterPro" id="IPR020831">
    <property type="entry name" value="GlycerAld/Erythrose_P_DH"/>
</dbReference>
<dbReference type="SUPFAM" id="SSF51735">
    <property type="entry name" value="NAD(P)-binding Rossmann-fold domains"/>
    <property type="match status" value="1"/>
</dbReference>
<accession>A0ABY8CD75</accession>
<dbReference type="RefSeq" id="WP_347722044.1">
    <property type="nucleotide sequence ID" value="NZ_CP104395.1"/>
</dbReference>
<evidence type="ECO:0000256" key="9">
    <source>
        <dbReference type="ARBA" id="ARBA00048853"/>
    </source>
</evidence>
<name>A0ABY8CD75_9ARCH</name>
<protein>
    <recommendedName>
        <fullName evidence="10 11">Glyceraldehyde-3-phosphate dehydrogenase</fullName>
        <shortName evidence="10">GAPDH</shortName>
        <ecNumber evidence="10 11">1.2.1.59</ecNumber>
    </recommendedName>
    <alternativeName>
        <fullName evidence="10">NAD(P)-dependent glyceraldehyde-3-phosphate dehydrogenase</fullName>
    </alternativeName>
</protein>
<dbReference type="PROSITE" id="PS00071">
    <property type="entry name" value="GAPDH"/>
    <property type="match status" value="1"/>
</dbReference>
<dbReference type="GO" id="GO:0043891">
    <property type="term" value="F:glyceraldehyde-3-phosphate dehydrogenase [NAD(P)+] (phosphorylating) activity"/>
    <property type="evidence" value="ECO:0007669"/>
    <property type="project" value="UniProtKB-EC"/>
</dbReference>
<comment type="subcellular location">
    <subcellularLocation>
        <location evidence="10 11">Cytoplasm</location>
    </subcellularLocation>
</comment>
<keyword evidence="7 10" id="KW-0324">Glycolysis</keyword>
<evidence type="ECO:0000256" key="5">
    <source>
        <dbReference type="ARBA" id="ARBA00023002"/>
    </source>
</evidence>
<evidence type="ECO:0000256" key="2">
    <source>
        <dbReference type="ARBA" id="ARBA00007406"/>
    </source>
</evidence>
<feature type="binding site" evidence="10">
    <location>
        <begin position="147"/>
        <end position="149"/>
    </location>
    <ligand>
        <name>D-glyceraldehyde 3-phosphate</name>
        <dbReference type="ChEBI" id="CHEBI:59776"/>
    </ligand>
</feature>
<comment type="catalytic activity">
    <reaction evidence="9 10 11">
        <text>D-glyceraldehyde 3-phosphate + phosphate + NAD(+) = (2R)-3-phospho-glyceroyl phosphate + NADH + H(+)</text>
        <dbReference type="Rhea" id="RHEA:10300"/>
        <dbReference type="ChEBI" id="CHEBI:15378"/>
        <dbReference type="ChEBI" id="CHEBI:43474"/>
        <dbReference type="ChEBI" id="CHEBI:57540"/>
        <dbReference type="ChEBI" id="CHEBI:57604"/>
        <dbReference type="ChEBI" id="CHEBI:57945"/>
        <dbReference type="ChEBI" id="CHEBI:59776"/>
        <dbReference type="EC" id="1.2.1.59"/>
    </reaction>
</comment>
<sequence>MVNVVVNGIGTIGKRTAEAVKKQDDMTLRAISDVSQNGGLRTVLKEKGALHGTDLYASNEDGKENLESQGFHVEGVLEELIEAGEVDVVIDATPPGIDKANKENLYEPNGVKAIFQGGADPEIAPVAFNADANYEKAEGKDFVKVVSCNTTSLSRTMSAVDEAFGVEDAVANLVRRGGDIPQDGRGPINSTIPVTEVPSHHGPDVQAVMPDLDIKTLAVKVPVTYGHVHMVTANLEEDVSEQEVLDAFDGQPRVRLIEAEDGYDSTGKVHEMMRDLERPRSDMPEAGVWKETVTVEDGTAYWIHMVHQEAIVVPENIDAIRAMFEMEDKQTSIQKTNEALEIE</sequence>
<dbReference type="InterPro" id="IPR020829">
    <property type="entry name" value="GlycerAld_3-P_DH_cat"/>
</dbReference>
<evidence type="ECO:0000256" key="10">
    <source>
        <dbReference type="HAMAP-Rule" id="MF_00559"/>
    </source>
</evidence>
<dbReference type="NCBIfam" id="NF003251">
    <property type="entry name" value="PRK04207.1"/>
    <property type="match status" value="1"/>
</dbReference>
<evidence type="ECO:0000256" key="11">
    <source>
        <dbReference type="RuleBase" id="RU003388"/>
    </source>
</evidence>
<dbReference type="HAMAP" id="MF_00559">
    <property type="entry name" value="G3P_dehdrog_arch"/>
    <property type="match status" value="1"/>
</dbReference>
<reference evidence="13 14" key="1">
    <citation type="submission" date="2022-09" db="EMBL/GenBank/DDBJ databases">
        <title>Xylan utilization by haloarchaea-nanohaloarchaea associations.</title>
        <authorList>
            <person name="Yakimov M."/>
        </authorList>
    </citation>
    <scope>NUCLEOTIDE SEQUENCE [LARGE SCALE GENOMIC DNA]</scope>
    <source>
        <strain evidence="13 14">SVXNc</strain>
    </source>
</reference>
<feature type="domain" description="Glyceraldehyde 3-phosphate dehydrogenase NAD(P) binding" evidence="12">
    <location>
        <begin position="2"/>
        <end position="148"/>
    </location>
</feature>
<dbReference type="SUPFAM" id="SSF55347">
    <property type="entry name" value="Glyceraldehyde-3-phosphate dehydrogenase-like, C-terminal domain"/>
    <property type="match status" value="1"/>
</dbReference>